<evidence type="ECO:0000256" key="8">
    <source>
        <dbReference type="SAM" id="Phobius"/>
    </source>
</evidence>
<evidence type="ECO:0000256" key="5">
    <source>
        <dbReference type="ARBA" id="ARBA00022989"/>
    </source>
</evidence>
<proteinExistence type="predicted"/>
<evidence type="ECO:0000259" key="9">
    <source>
        <dbReference type="Pfam" id="PF18967"/>
    </source>
</evidence>
<evidence type="ECO:0000256" key="2">
    <source>
        <dbReference type="ARBA" id="ARBA00022475"/>
    </source>
</evidence>
<keyword evidence="4" id="KW-0547">Nucleotide-binding</keyword>
<keyword evidence="6" id="KW-0051">Antiviral defense</keyword>
<evidence type="ECO:0000256" key="1">
    <source>
        <dbReference type="ARBA" id="ARBA00004236"/>
    </source>
</evidence>
<reference evidence="11" key="1">
    <citation type="journal article" date="2019" name="Int. J. Syst. Evol. Microbiol.">
        <title>The Global Catalogue of Microorganisms (GCM) 10K type strain sequencing project: providing services to taxonomists for standard genome sequencing and annotation.</title>
        <authorList>
            <consortium name="The Broad Institute Genomics Platform"/>
            <consortium name="The Broad Institute Genome Sequencing Center for Infectious Disease"/>
            <person name="Wu L."/>
            <person name="Ma J."/>
        </authorList>
    </citation>
    <scope>NUCLEOTIDE SEQUENCE [LARGE SCALE GENOMIC DNA]</scope>
    <source>
        <strain evidence="11">ZS-22-S1</strain>
    </source>
</reference>
<dbReference type="EMBL" id="JBHSIS010000022">
    <property type="protein sequence ID" value="MFC4858004.1"/>
    <property type="molecule type" value="Genomic_DNA"/>
</dbReference>
<gene>
    <name evidence="10" type="ORF">ACFPCV_31275</name>
</gene>
<evidence type="ECO:0000313" key="10">
    <source>
        <dbReference type="EMBL" id="MFC4858004.1"/>
    </source>
</evidence>
<evidence type="ECO:0000313" key="11">
    <source>
        <dbReference type="Proteomes" id="UP001595859"/>
    </source>
</evidence>
<feature type="transmembrane region" description="Helical" evidence="8">
    <location>
        <begin position="21"/>
        <end position="41"/>
    </location>
</feature>
<sequence>MLTTDFAWRVHGAQEAWTSKVDTKAAILLALEGGALFAILSANAKGGLLSQIVGWRQILEIIGASTLLAALVVAVGAVYPQLGSSRSHERAHRGNFIYFGHLRHWEPGRFRAELCAFESDMQLDMLCLQLIEMSKRNWRKHRLVQVSLSLALLSVGFFAIAILF</sequence>
<feature type="domain" description="Pycsar effector protein" evidence="9">
    <location>
        <begin position="6"/>
        <end position="163"/>
    </location>
</feature>
<dbReference type="Pfam" id="PF18967">
    <property type="entry name" value="PycTM"/>
    <property type="match status" value="1"/>
</dbReference>
<organism evidence="10 11">
    <name type="scientific">Actinophytocola glycyrrhizae</name>
    <dbReference type="NCBI Taxonomy" id="2044873"/>
    <lineage>
        <taxon>Bacteria</taxon>
        <taxon>Bacillati</taxon>
        <taxon>Actinomycetota</taxon>
        <taxon>Actinomycetes</taxon>
        <taxon>Pseudonocardiales</taxon>
        <taxon>Pseudonocardiaceae</taxon>
    </lineage>
</organism>
<evidence type="ECO:0000256" key="6">
    <source>
        <dbReference type="ARBA" id="ARBA00023118"/>
    </source>
</evidence>
<feature type="transmembrane region" description="Helical" evidence="8">
    <location>
        <begin position="61"/>
        <end position="80"/>
    </location>
</feature>
<dbReference type="InterPro" id="IPR043760">
    <property type="entry name" value="PycTM_dom"/>
</dbReference>
<comment type="caution">
    <text evidence="10">The sequence shown here is derived from an EMBL/GenBank/DDBJ whole genome shotgun (WGS) entry which is preliminary data.</text>
</comment>
<keyword evidence="5 8" id="KW-1133">Transmembrane helix</keyword>
<dbReference type="Proteomes" id="UP001595859">
    <property type="component" value="Unassembled WGS sequence"/>
</dbReference>
<evidence type="ECO:0000256" key="7">
    <source>
        <dbReference type="ARBA" id="ARBA00023136"/>
    </source>
</evidence>
<comment type="subcellular location">
    <subcellularLocation>
        <location evidence="1">Cell membrane</location>
    </subcellularLocation>
</comment>
<keyword evidence="11" id="KW-1185">Reference proteome</keyword>
<keyword evidence="7 8" id="KW-0472">Membrane</keyword>
<protein>
    <submittedName>
        <fullName evidence="10">Pycsar system effector family protein</fullName>
    </submittedName>
</protein>
<feature type="transmembrane region" description="Helical" evidence="8">
    <location>
        <begin position="143"/>
        <end position="163"/>
    </location>
</feature>
<evidence type="ECO:0000256" key="3">
    <source>
        <dbReference type="ARBA" id="ARBA00022692"/>
    </source>
</evidence>
<keyword evidence="2" id="KW-1003">Cell membrane</keyword>
<name>A0ABV9SBA7_9PSEU</name>
<dbReference type="RefSeq" id="WP_378060150.1">
    <property type="nucleotide sequence ID" value="NZ_JBHSIS010000022.1"/>
</dbReference>
<accession>A0ABV9SBA7</accession>
<keyword evidence="3 8" id="KW-0812">Transmembrane</keyword>
<evidence type="ECO:0000256" key="4">
    <source>
        <dbReference type="ARBA" id="ARBA00022741"/>
    </source>
</evidence>